<evidence type="ECO:0000313" key="1">
    <source>
        <dbReference type="EMBL" id="MDZ5459498.1"/>
    </source>
</evidence>
<organism evidence="1 2">
    <name type="scientific">Azohydromonas lata</name>
    <dbReference type="NCBI Taxonomy" id="45677"/>
    <lineage>
        <taxon>Bacteria</taxon>
        <taxon>Pseudomonadati</taxon>
        <taxon>Pseudomonadota</taxon>
        <taxon>Betaproteobacteria</taxon>
        <taxon>Burkholderiales</taxon>
        <taxon>Sphaerotilaceae</taxon>
        <taxon>Azohydromonas</taxon>
    </lineage>
</organism>
<dbReference type="EMBL" id="JAXOJX010000045">
    <property type="protein sequence ID" value="MDZ5459498.1"/>
    <property type="molecule type" value="Genomic_DNA"/>
</dbReference>
<keyword evidence="2" id="KW-1185">Reference proteome</keyword>
<proteinExistence type="predicted"/>
<reference evidence="1 2" key="1">
    <citation type="submission" date="2023-11" db="EMBL/GenBank/DDBJ databases">
        <title>Draft genome of Azohydromonas lata strain H1 (DSM1123), a polyhydroxyalkanoate producer.</title>
        <authorList>
            <person name="Traversa D."/>
            <person name="D'Addabbo P."/>
            <person name="Pazzani C."/>
            <person name="Manzari C."/>
            <person name="Chiara M."/>
            <person name="Scrascia M."/>
        </authorList>
    </citation>
    <scope>NUCLEOTIDE SEQUENCE [LARGE SCALE GENOMIC DNA]</scope>
    <source>
        <strain evidence="1 2">H1</strain>
    </source>
</reference>
<comment type="caution">
    <text evidence="1">The sequence shown here is derived from an EMBL/GenBank/DDBJ whole genome shotgun (WGS) entry which is preliminary data.</text>
</comment>
<protein>
    <submittedName>
        <fullName evidence="1">Uncharacterized protein</fullName>
    </submittedName>
</protein>
<evidence type="ECO:0000313" key="2">
    <source>
        <dbReference type="Proteomes" id="UP001293718"/>
    </source>
</evidence>
<sequence length="50" mass="5169">MVFIRPDRFVAALCSPQEVDATTRALADVMAMPLVAQPAAASLPALAEAA</sequence>
<dbReference type="Proteomes" id="UP001293718">
    <property type="component" value="Unassembled WGS sequence"/>
</dbReference>
<gene>
    <name evidence="1" type="ORF">SM757_23235</name>
</gene>
<accession>A0ABU5IKQ6</accession>
<name>A0ABU5IKQ6_9BURK</name>